<evidence type="ECO:0000313" key="1">
    <source>
        <dbReference type="EMBL" id="PSR19893.1"/>
    </source>
</evidence>
<evidence type="ECO:0000313" key="2">
    <source>
        <dbReference type="Proteomes" id="UP000241848"/>
    </source>
</evidence>
<gene>
    <name evidence="1" type="ORF">C7B45_17675</name>
</gene>
<reference evidence="1 2" key="1">
    <citation type="journal article" date="2014" name="BMC Genomics">
        <title>Comparison of environmental and isolate Sulfobacillus genomes reveals diverse carbon, sulfur, nitrogen, and hydrogen metabolisms.</title>
        <authorList>
            <person name="Justice N.B."/>
            <person name="Norman A."/>
            <person name="Brown C.T."/>
            <person name="Singh A."/>
            <person name="Thomas B.C."/>
            <person name="Banfield J.F."/>
        </authorList>
    </citation>
    <scope>NUCLEOTIDE SEQUENCE [LARGE SCALE GENOMIC DNA]</scope>
    <source>
        <strain evidence="1">AMDSBA3</strain>
    </source>
</reference>
<sequence length="440" mass="46966">IPAVEWHAIQGPYMSTIYAVGELGVRGSLQHIPSSVDVLSLGGANPYQSTTAIDEHFIVAGEAGVVVMNTPVGLTEGAAAGAFAGGAINQIQPELAPILLAQPGRYPMTLGMDRYVSTFDPNMWTSIGVGSQVTPGVLATFRHDAGHTAMAQLANRAIRVEIQNAEYADEFMPPNPLLPPNNTPEVGSQNMVQSNYAGWRNKYAPGGPIMPVTLRSVGLHNLPPNGAILGLTAAVREKLLAQAAQQPLLAPLTTTPQGQQLLLQAVREAARNEINYNTLEQALQQALDTNNESAYNANANLHDLEVDPADAIANWVAGAQSFGANYRAWVVVQPNVTITTAPLAAGPVGAVRNTVAVKGITLYYIASAMSNNNQHFAIVEFKAPNLSGMSVDEITSNGLTRWYADENAAFYTHDATILWESPKNYGAVAKHWPNPLSYLQ</sequence>
<dbReference type="AlphaFoldDB" id="A0A2T2WCC9"/>
<accession>A0A2T2WCC9</accession>
<feature type="non-terminal residue" evidence="1">
    <location>
        <position position="1"/>
    </location>
</feature>
<proteinExistence type="predicted"/>
<dbReference type="EMBL" id="PXYV01000122">
    <property type="protein sequence ID" value="PSR19893.1"/>
    <property type="molecule type" value="Genomic_DNA"/>
</dbReference>
<name>A0A2T2WCC9_9FIRM</name>
<organism evidence="1 2">
    <name type="scientific">Sulfobacillus acidophilus</name>
    <dbReference type="NCBI Taxonomy" id="53633"/>
    <lineage>
        <taxon>Bacteria</taxon>
        <taxon>Bacillati</taxon>
        <taxon>Bacillota</taxon>
        <taxon>Clostridia</taxon>
        <taxon>Eubacteriales</taxon>
        <taxon>Clostridiales Family XVII. Incertae Sedis</taxon>
        <taxon>Sulfobacillus</taxon>
    </lineage>
</organism>
<dbReference type="Proteomes" id="UP000241848">
    <property type="component" value="Unassembled WGS sequence"/>
</dbReference>
<comment type="caution">
    <text evidence="1">The sequence shown here is derived from an EMBL/GenBank/DDBJ whole genome shotgun (WGS) entry which is preliminary data.</text>
</comment>
<protein>
    <submittedName>
        <fullName evidence="1">Uncharacterized protein</fullName>
    </submittedName>
</protein>